<evidence type="ECO:0000259" key="2">
    <source>
        <dbReference type="Pfam" id="PF13521"/>
    </source>
</evidence>
<protein>
    <recommendedName>
        <fullName evidence="2">NadR/Ttd14 AAA domain-containing protein</fullName>
    </recommendedName>
</protein>
<accession>A0A7S2E3P0</accession>
<dbReference type="GO" id="GO:0070300">
    <property type="term" value="F:phosphatidic acid binding"/>
    <property type="evidence" value="ECO:0007669"/>
    <property type="project" value="TreeGrafter"/>
</dbReference>
<dbReference type="AlphaFoldDB" id="A0A7S2E3P0"/>
<reference evidence="3" key="1">
    <citation type="submission" date="2021-01" db="EMBL/GenBank/DDBJ databases">
        <authorList>
            <person name="Corre E."/>
            <person name="Pelletier E."/>
            <person name="Niang G."/>
            <person name="Scheremetjew M."/>
            <person name="Finn R."/>
            <person name="Kale V."/>
            <person name="Holt S."/>
            <person name="Cochrane G."/>
            <person name="Meng A."/>
            <person name="Brown T."/>
            <person name="Cohen L."/>
        </authorList>
    </citation>
    <scope>NUCLEOTIDE SEQUENCE</scope>
    <source>
        <strain evidence="3">UTEX LB 985</strain>
    </source>
</reference>
<proteinExistence type="predicted"/>
<dbReference type="GO" id="GO:0005525">
    <property type="term" value="F:GTP binding"/>
    <property type="evidence" value="ECO:0007669"/>
    <property type="project" value="TreeGrafter"/>
</dbReference>
<evidence type="ECO:0000313" key="3">
    <source>
        <dbReference type="EMBL" id="CAD9472099.1"/>
    </source>
</evidence>
<dbReference type="InterPro" id="IPR038727">
    <property type="entry name" value="NadR/Ttd14_AAA_dom"/>
</dbReference>
<organism evidence="3">
    <name type="scientific">Haptolina brevifila</name>
    <dbReference type="NCBI Taxonomy" id="156173"/>
    <lineage>
        <taxon>Eukaryota</taxon>
        <taxon>Haptista</taxon>
        <taxon>Haptophyta</taxon>
        <taxon>Prymnesiophyceae</taxon>
        <taxon>Prymnesiales</taxon>
        <taxon>Prymnesiaceae</taxon>
        <taxon>Haptolina</taxon>
    </lineage>
</organism>
<dbReference type="GO" id="GO:0035091">
    <property type="term" value="F:phosphatidylinositol binding"/>
    <property type="evidence" value="ECO:0007669"/>
    <property type="project" value="TreeGrafter"/>
</dbReference>
<feature type="region of interest" description="Disordered" evidence="1">
    <location>
        <begin position="147"/>
        <end position="169"/>
    </location>
</feature>
<name>A0A7S2E3P0_9EUKA</name>
<feature type="domain" description="NadR/Ttd14 AAA" evidence="2">
    <location>
        <begin position="3"/>
        <end position="188"/>
    </location>
</feature>
<evidence type="ECO:0000256" key="1">
    <source>
        <dbReference type="SAM" id="MobiDB-lite"/>
    </source>
</evidence>
<dbReference type="EMBL" id="HBGU01041945">
    <property type="protein sequence ID" value="CAD9472099.1"/>
    <property type="molecule type" value="Transcribed_RNA"/>
</dbReference>
<dbReference type="PANTHER" id="PTHR34932">
    <property type="entry name" value="TRPL TRANSLOCATION DEFECT PROTEIN 14"/>
    <property type="match status" value="1"/>
</dbReference>
<dbReference type="InterPro" id="IPR053227">
    <property type="entry name" value="TRPL-trafficking_regulator"/>
</dbReference>
<dbReference type="PANTHER" id="PTHR34932:SF1">
    <property type="entry name" value="TRPL TRANSLOCATION DEFECT PROTEIN 14"/>
    <property type="match status" value="1"/>
</dbReference>
<dbReference type="Pfam" id="PF13521">
    <property type="entry name" value="AAA_28"/>
    <property type="match status" value="1"/>
</dbReference>
<gene>
    <name evidence="3" type="ORF">CBRE1094_LOCUS22875</name>
</gene>
<sequence length="379" mass="42545">MSDLIQMLKERNYLVFTMPEVATEMFKWSDGKMWDDFSVAGPEDDRTWASLQTSLTRVQMTIEDSIAHLAQRSLAKRRKEPNPPDGAVILLDRGVIDNVAYCTPEAWTMVLEELGTTSARLRDGRYDHVIHLVTAALGAESYYTLEQAGQEDGGESARSESPAQARKLDRRTLEAWQESKSHFIVGNSGFSWPEKREQAKRILGTILGETHGSSANIIQTVECAYMPPHAIVSQCASDDSIPWTVSEQVTMTYLSSTSRLQKMTPRGATGSVLYFYQDLDADGHVVKQYMIDFWTYKEKLRTVESCRSDALAKAGVGSIGGESAGVRQLHEVSEERVIFALGDHRIRCRCLEDERRLEVEICTSIPAEQVLPSWLRSAR</sequence>